<dbReference type="InterPro" id="IPR008978">
    <property type="entry name" value="HSP20-like_chaperone"/>
</dbReference>
<dbReference type="SUPFAM" id="SSF49764">
    <property type="entry name" value="HSP20-like chaperones"/>
    <property type="match status" value="1"/>
</dbReference>
<comment type="subcellular location">
    <subcellularLocation>
        <location evidence="1">Cytoplasmic granule</location>
    </subcellularLocation>
</comment>
<feature type="domain" description="CS" evidence="5">
    <location>
        <begin position="51"/>
        <end position="140"/>
    </location>
</feature>
<evidence type="ECO:0000259" key="5">
    <source>
        <dbReference type="PROSITE" id="PS51203"/>
    </source>
</evidence>
<comment type="caution">
    <text evidence="6">The sequence shown here is derived from an EMBL/GenBank/DDBJ whole genome shotgun (WGS) entry which is preliminary data.</text>
</comment>
<gene>
    <name evidence="6" type="primary">BOB1_1</name>
    <name evidence="6" type="ORF">Tsubulata_001464</name>
</gene>
<dbReference type="AlphaFoldDB" id="A0A9Q0J6M9"/>
<accession>A0A9Q0J6M9</accession>
<dbReference type="GO" id="GO:0006457">
    <property type="term" value="P:protein folding"/>
    <property type="evidence" value="ECO:0007669"/>
    <property type="project" value="TreeGrafter"/>
</dbReference>
<evidence type="ECO:0000256" key="4">
    <source>
        <dbReference type="SAM" id="MobiDB-lite"/>
    </source>
</evidence>
<evidence type="ECO:0000256" key="1">
    <source>
        <dbReference type="ARBA" id="ARBA00004463"/>
    </source>
</evidence>
<feature type="compositionally biased region" description="Basic and acidic residues" evidence="4">
    <location>
        <begin position="20"/>
        <end position="41"/>
    </location>
</feature>
<comment type="function">
    <text evidence="3">Small heat shock protein required for the establishment of auxin gradients and for patterning of the apical domain of the embryo. Involved in the specification of the cotyledon primordia. Also required for normal inflorescence and floral meristem function, normal developmental patterning and thermotolerance. Acts as a molecular chaperone.</text>
</comment>
<sequence length="213" mass="24308">MAILSDFEENQERNPPAKNPVEESKAADKELVKDHEEEKATKLTPNKGNGVDMENYSWGQNTQEVTVHVPVPQGTASRFVLCEIKKGYLKVGLRGQPPIVEGELFKPVKVGESYWTLEDKRTITVLLSKCDGVDWWKSLLKGGPEIDTHKVELEPSKLSDLDWETRAAVEKMMFDQRQKQLGLPTSDEIQKEEMLKKFMSQNPQMDFSKMQMP</sequence>
<dbReference type="GO" id="GO:0006950">
    <property type="term" value="P:response to stress"/>
    <property type="evidence" value="ECO:0007669"/>
    <property type="project" value="UniProtKB-ARBA"/>
</dbReference>
<keyword evidence="2" id="KW-0963">Cytoplasm</keyword>
<dbReference type="InterPro" id="IPR007052">
    <property type="entry name" value="CS_dom"/>
</dbReference>
<dbReference type="CDD" id="cd06467">
    <property type="entry name" value="p23_NUDC_like"/>
    <property type="match status" value="1"/>
</dbReference>
<dbReference type="InterPro" id="IPR037898">
    <property type="entry name" value="NudC_fam"/>
</dbReference>
<evidence type="ECO:0000313" key="6">
    <source>
        <dbReference type="EMBL" id="KAJ4829500.1"/>
    </source>
</evidence>
<evidence type="ECO:0000313" key="7">
    <source>
        <dbReference type="Proteomes" id="UP001141552"/>
    </source>
</evidence>
<dbReference type="PANTHER" id="PTHR12356:SF22">
    <property type="entry name" value="PROTEIN BOBBER 2-LIKE"/>
    <property type="match status" value="1"/>
</dbReference>
<name>A0A9Q0J6M9_9ROSI</name>
<protein>
    <submittedName>
        <fullName evidence="6">Transcriptional coactivator</fullName>
    </submittedName>
</protein>
<proteinExistence type="predicted"/>
<dbReference type="GO" id="GO:0051082">
    <property type="term" value="F:unfolded protein binding"/>
    <property type="evidence" value="ECO:0007669"/>
    <property type="project" value="TreeGrafter"/>
</dbReference>
<feature type="region of interest" description="Disordered" evidence="4">
    <location>
        <begin position="1"/>
        <end position="51"/>
    </location>
</feature>
<reference evidence="6" key="2">
    <citation type="journal article" date="2023" name="Plants (Basel)">
        <title>Annotation of the Turnera subulata (Passifloraceae) Draft Genome Reveals the S-Locus Evolved after the Divergence of Turneroideae from Passifloroideae in a Stepwise Manner.</title>
        <authorList>
            <person name="Henning P.M."/>
            <person name="Roalson E.H."/>
            <person name="Mir W."/>
            <person name="McCubbin A.G."/>
            <person name="Shore J.S."/>
        </authorList>
    </citation>
    <scope>NUCLEOTIDE SEQUENCE</scope>
    <source>
        <strain evidence="6">F60SS</strain>
    </source>
</reference>
<dbReference type="PANTHER" id="PTHR12356">
    <property type="entry name" value="NUCLEAR MOVEMENT PROTEIN NUDC"/>
    <property type="match status" value="1"/>
</dbReference>
<dbReference type="Gene3D" id="2.60.40.790">
    <property type="match status" value="1"/>
</dbReference>
<reference evidence="6" key="1">
    <citation type="submission" date="2022-02" db="EMBL/GenBank/DDBJ databases">
        <authorList>
            <person name="Henning P.M."/>
            <person name="McCubbin A.G."/>
            <person name="Shore J.S."/>
        </authorList>
    </citation>
    <scope>NUCLEOTIDE SEQUENCE</scope>
    <source>
        <strain evidence="6">F60SS</strain>
        <tissue evidence="6">Leaves</tissue>
    </source>
</reference>
<dbReference type="PROSITE" id="PS51203">
    <property type="entry name" value="CS"/>
    <property type="match status" value="1"/>
</dbReference>
<dbReference type="Pfam" id="PF04969">
    <property type="entry name" value="CS"/>
    <property type="match status" value="1"/>
</dbReference>
<dbReference type="OrthoDB" id="416217at2759"/>
<dbReference type="GO" id="GO:0005737">
    <property type="term" value="C:cytoplasm"/>
    <property type="evidence" value="ECO:0007669"/>
    <property type="project" value="TreeGrafter"/>
</dbReference>
<dbReference type="Proteomes" id="UP001141552">
    <property type="component" value="Unassembled WGS sequence"/>
</dbReference>
<keyword evidence="7" id="KW-1185">Reference proteome</keyword>
<evidence type="ECO:0000256" key="3">
    <source>
        <dbReference type="ARBA" id="ARBA00053226"/>
    </source>
</evidence>
<organism evidence="6 7">
    <name type="scientific">Turnera subulata</name>
    <dbReference type="NCBI Taxonomy" id="218843"/>
    <lineage>
        <taxon>Eukaryota</taxon>
        <taxon>Viridiplantae</taxon>
        <taxon>Streptophyta</taxon>
        <taxon>Embryophyta</taxon>
        <taxon>Tracheophyta</taxon>
        <taxon>Spermatophyta</taxon>
        <taxon>Magnoliopsida</taxon>
        <taxon>eudicotyledons</taxon>
        <taxon>Gunneridae</taxon>
        <taxon>Pentapetalae</taxon>
        <taxon>rosids</taxon>
        <taxon>fabids</taxon>
        <taxon>Malpighiales</taxon>
        <taxon>Passifloraceae</taxon>
        <taxon>Turnera</taxon>
    </lineage>
</organism>
<evidence type="ECO:0000256" key="2">
    <source>
        <dbReference type="ARBA" id="ARBA00022490"/>
    </source>
</evidence>
<dbReference type="EMBL" id="JAKUCV010005893">
    <property type="protein sequence ID" value="KAJ4829500.1"/>
    <property type="molecule type" value="Genomic_DNA"/>
</dbReference>
<dbReference type="FunFam" id="2.60.40.790:FF:000001">
    <property type="entry name" value="Nuclear migration protein nudC"/>
    <property type="match status" value="1"/>
</dbReference>